<organism evidence="2 3">
    <name type="scientific">Gelatiniphilus marinus</name>
    <dbReference type="NCBI Taxonomy" id="1759464"/>
    <lineage>
        <taxon>Bacteria</taxon>
        <taxon>Pseudomonadati</taxon>
        <taxon>Bacteroidota</taxon>
        <taxon>Flavobacteriia</taxon>
        <taxon>Flavobacteriales</taxon>
        <taxon>Flavobacteriaceae</taxon>
        <taxon>Gelatiniphilus</taxon>
    </lineage>
</organism>
<dbReference type="InterPro" id="IPR011990">
    <property type="entry name" value="TPR-like_helical_dom_sf"/>
</dbReference>
<keyword evidence="3" id="KW-1185">Reference proteome</keyword>
<keyword evidence="1" id="KW-0802">TPR repeat</keyword>
<dbReference type="PROSITE" id="PS50005">
    <property type="entry name" value="TPR"/>
    <property type="match status" value="1"/>
</dbReference>
<name>A0ABW5JXB8_9FLAO</name>
<gene>
    <name evidence="2" type="ORF">ACFSQS_13080</name>
</gene>
<sequence>MQNNGQMVNVAKLSIHEPNKPPYTQTIQYNPTKQYQFGTTITTFGTAVSTMYKGQRQIIHPNSSLKLIKEKYGIKAQTVKGTVDHILKNVKQNVGFYKAGNGYTWGHADGTQFRVQAAGQSKAVNIQTAEGRVVIIDQVPVIINQNATTNIGGKKVGSQLNTTVRTTNTAGDSYSTHQKRDTIFYKTYEQAIDAFKKDTYNKEQSGNAYFEELAENYSLIGELYMEIGQFEKAIIPLGKAVEYMAMSDPEDIYILDTSLYLSEAMISTNITEYQNIGNTLAIDIINILIPELNEYISEYKYAIQYNDEDWAWDICYDLVDINEYLGWAYELLKNFKKSDFYYDWADEYDSRL</sequence>
<comment type="caution">
    <text evidence="2">The sequence shown here is derived from an EMBL/GenBank/DDBJ whole genome shotgun (WGS) entry which is preliminary data.</text>
</comment>
<dbReference type="Gene3D" id="1.25.40.10">
    <property type="entry name" value="Tetratricopeptide repeat domain"/>
    <property type="match status" value="1"/>
</dbReference>
<dbReference type="InterPro" id="IPR019734">
    <property type="entry name" value="TPR_rpt"/>
</dbReference>
<dbReference type="RefSeq" id="WP_388019720.1">
    <property type="nucleotide sequence ID" value="NZ_JBHUDT010000006.1"/>
</dbReference>
<accession>A0ABW5JXB8</accession>
<evidence type="ECO:0000256" key="1">
    <source>
        <dbReference type="PROSITE-ProRule" id="PRU00339"/>
    </source>
</evidence>
<dbReference type="EMBL" id="JBHULK010000006">
    <property type="protein sequence ID" value="MFD2536042.1"/>
    <property type="molecule type" value="Genomic_DNA"/>
</dbReference>
<proteinExistence type="predicted"/>
<dbReference type="Proteomes" id="UP001597441">
    <property type="component" value="Unassembled WGS sequence"/>
</dbReference>
<evidence type="ECO:0000313" key="3">
    <source>
        <dbReference type="Proteomes" id="UP001597441"/>
    </source>
</evidence>
<protein>
    <recommendedName>
        <fullName evidence="4">Tetratricopeptide repeat protein</fullName>
    </recommendedName>
</protein>
<feature type="repeat" description="TPR" evidence="1">
    <location>
        <begin position="214"/>
        <end position="247"/>
    </location>
</feature>
<reference evidence="3" key="1">
    <citation type="journal article" date="2019" name="Int. J. Syst. Evol. Microbiol.">
        <title>The Global Catalogue of Microorganisms (GCM) 10K type strain sequencing project: providing services to taxonomists for standard genome sequencing and annotation.</title>
        <authorList>
            <consortium name="The Broad Institute Genomics Platform"/>
            <consortium name="The Broad Institute Genome Sequencing Center for Infectious Disease"/>
            <person name="Wu L."/>
            <person name="Ma J."/>
        </authorList>
    </citation>
    <scope>NUCLEOTIDE SEQUENCE [LARGE SCALE GENOMIC DNA]</scope>
    <source>
        <strain evidence="3">KCTC 42903</strain>
    </source>
</reference>
<evidence type="ECO:0008006" key="4">
    <source>
        <dbReference type="Google" id="ProtNLM"/>
    </source>
</evidence>
<evidence type="ECO:0000313" key="2">
    <source>
        <dbReference type="EMBL" id="MFD2536042.1"/>
    </source>
</evidence>